<dbReference type="Pfam" id="PF10747">
    <property type="entry name" value="SirA"/>
    <property type="match status" value="1"/>
</dbReference>
<proteinExistence type="predicted"/>
<keyword evidence="2" id="KW-1185">Reference proteome</keyword>
<dbReference type="Gene3D" id="3.30.310.250">
    <property type="entry name" value="Sporulation inhibitor of replication protein SirA"/>
    <property type="match status" value="1"/>
</dbReference>
<dbReference type="EMBL" id="RCHR01000003">
    <property type="protein sequence ID" value="RLL45405.1"/>
    <property type="molecule type" value="Genomic_DNA"/>
</dbReference>
<sequence>MEEYSIYWINEEVARNYFHKSDILYRFLVEYENNPNRVDLRKQYNYITNRFSIDILISHLRSHLKNIYSYRMKDSFIEISTTKQCIALHIGEKRLKFRSGSIQEAEELLFPILRRYQLYLFVIGNTINNYGWISPLKLSSVKREKQVLYSWQ</sequence>
<organism evidence="1 2">
    <name type="scientific">Oceanobacillus piezotolerans</name>
    <dbReference type="NCBI Taxonomy" id="2448030"/>
    <lineage>
        <taxon>Bacteria</taxon>
        <taxon>Bacillati</taxon>
        <taxon>Bacillota</taxon>
        <taxon>Bacilli</taxon>
        <taxon>Bacillales</taxon>
        <taxon>Bacillaceae</taxon>
        <taxon>Oceanobacillus</taxon>
    </lineage>
</organism>
<dbReference type="Proteomes" id="UP000270219">
    <property type="component" value="Unassembled WGS sequence"/>
</dbReference>
<name>A0A498DIS2_9BACI</name>
<comment type="caution">
    <text evidence="1">The sequence shown here is derived from an EMBL/GenBank/DDBJ whole genome shotgun (WGS) entry which is preliminary data.</text>
</comment>
<dbReference type="RefSeq" id="WP_121522991.1">
    <property type="nucleotide sequence ID" value="NZ_RCHR01000003.1"/>
</dbReference>
<dbReference type="AlphaFoldDB" id="A0A498DIS2"/>
<protein>
    <submittedName>
        <fullName evidence="1">Sporulation inhibitor of replication protein SirA</fullName>
    </submittedName>
</protein>
<evidence type="ECO:0000313" key="2">
    <source>
        <dbReference type="Proteomes" id="UP000270219"/>
    </source>
</evidence>
<gene>
    <name evidence="1" type="primary">sirA</name>
    <name evidence="1" type="ORF">D8M04_11165</name>
</gene>
<evidence type="ECO:0000313" key="1">
    <source>
        <dbReference type="EMBL" id="RLL45405.1"/>
    </source>
</evidence>
<dbReference type="InterPro" id="IPR038449">
    <property type="entry name" value="SirA_sf"/>
</dbReference>
<accession>A0A498DIS2</accession>
<dbReference type="InterPro" id="IPR019683">
    <property type="entry name" value="SirA"/>
</dbReference>
<dbReference type="OrthoDB" id="2736584at2"/>
<reference evidence="1 2" key="1">
    <citation type="submission" date="2018-10" db="EMBL/GenBank/DDBJ databases">
        <title>Oceanobacillus sp. YLB-02 draft genome.</title>
        <authorList>
            <person name="Yu L."/>
        </authorList>
    </citation>
    <scope>NUCLEOTIDE SEQUENCE [LARGE SCALE GENOMIC DNA]</scope>
    <source>
        <strain evidence="1 2">YLB-02</strain>
    </source>
</reference>